<evidence type="ECO:0000313" key="3">
    <source>
        <dbReference type="Proteomes" id="UP000002624"/>
    </source>
</evidence>
<dbReference type="Proteomes" id="UP000002624">
    <property type="component" value="Unassembled WGS sequence"/>
</dbReference>
<feature type="compositionally biased region" description="Basic residues" evidence="1">
    <location>
        <begin position="452"/>
        <end position="463"/>
    </location>
</feature>
<gene>
    <name evidence="2" type="ORF">HCDG_05548</name>
</gene>
<feature type="compositionally biased region" description="Basic and acidic residues" evidence="1">
    <location>
        <begin position="516"/>
        <end position="531"/>
    </location>
</feature>
<dbReference type="OMA" id="WIRWIEA"/>
<sequence>MKLLTTKSHADIAGKALANARGLGSGVDAKELEENLSEMFSTWIVGVKLYIQITDQKLNIFDYNRNLLSSSDIRHSSSPSESGPSSPDSQIEAIRAERRANNLRDYGYLTERGGRPAFPLEVAQANINHFGEHEDMIEYWGQSYLGQRNRWVAFLNHQKRSRRTMEIFTEYQQSVYNYREKEGIEGSIHLNFDEKKQSKIDTWKEYHYHQHKVVPHKREKAEAGRKRREQRIIDWEAGKRDPTIPEDMGWIHHVRTRDESQLDKYYTWIRWIEAELRQIEQECAEPANKGIDNASHLTGKGDERMESSSLRSSHAETAPPSAEKLLRKSERSVGGLEKSPAAIGVIGSPLVSSRRVVNPDVAAKHPSQEDLRTTSLAPPDHSSKSLGQTGREKIGSSSTRKIRSRSLAETGSLRRSQRIIDMESKKAQQQATLETAKLGLMAPTQTESSTQSKKKKSKPAHPHSRPEGVTKPQASRKGKLKLSRTVKHDAIATALRDVEQQATQKTSKASATAPKADTRREPRTQPRKSDSKPPSQSRPQGIIKSQARRKGKGGRPPRAAKINALAREVVL</sequence>
<feature type="compositionally biased region" description="Basic and acidic residues" evidence="1">
    <location>
        <begin position="362"/>
        <end position="372"/>
    </location>
</feature>
<feature type="region of interest" description="Disordered" evidence="1">
    <location>
        <begin position="360"/>
        <end position="571"/>
    </location>
</feature>
<accession>C6HH67</accession>
<feature type="compositionally biased region" description="Low complexity" evidence="1">
    <location>
        <begin position="500"/>
        <end position="515"/>
    </location>
</feature>
<dbReference type="OrthoDB" id="5419928at2759"/>
<dbReference type="EMBL" id="GG692427">
    <property type="protein sequence ID" value="EER40151.1"/>
    <property type="molecule type" value="Genomic_DNA"/>
</dbReference>
<reference evidence="3" key="1">
    <citation type="submission" date="2009-05" db="EMBL/GenBank/DDBJ databases">
        <title>The genome sequence of Ajellomyces capsulatus strain H143.</title>
        <authorList>
            <person name="Champion M."/>
            <person name="Cuomo C.A."/>
            <person name="Ma L.-J."/>
            <person name="Henn M.R."/>
            <person name="Sil A."/>
            <person name="Goldman B."/>
            <person name="Young S.K."/>
            <person name="Kodira C.D."/>
            <person name="Zeng Q."/>
            <person name="Koehrsen M."/>
            <person name="Alvarado L."/>
            <person name="Berlin A.M."/>
            <person name="Borenstein D."/>
            <person name="Chen Z."/>
            <person name="Engels R."/>
            <person name="Freedman E."/>
            <person name="Gellesch M."/>
            <person name="Goldberg J."/>
            <person name="Griggs A."/>
            <person name="Gujja S."/>
            <person name="Heiman D.I."/>
            <person name="Hepburn T.A."/>
            <person name="Howarth C."/>
            <person name="Jen D."/>
            <person name="Larson L."/>
            <person name="Lewis B."/>
            <person name="Mehta T."/>
            <person name="Park D."/>
            <person name="Pearson M."/>
            <person name="Roberts A."/>
            <person name="Saif S."/>
            <person name="Shea T.D."/>
            <person name="Shenoy N."/>
            <person name="Sisk P."/>
            <person name="Stolte C."/>
            <person name="Sykes S."/>
            <person name="Walk T."/>
            <person name="White J."/>
            <person name="Yandava C."/>
            <person name="Klein B."/>
            <person name="McEwen J.G."/>
            <person name="Puccia R."/>
            <person name="Goldman G.H."/>
            <person name="Felipe M.S."/>
            <person name="Nino-Vega G."/>
            <person name="San-Blas G."/>
            <person name="Taylor J.W."/>
            <person name="Mendoza L."/>
            <person name="Galagan J.E."/>
            <person name="Nusbaum C."/>
            <person name="Birren B.W."/>
        </authorList>
    </citation>
    <scope>NUCLEOTIDE SEQUENCE [LARGE SCALE GENOMIC DNA]</scope>
    <source>
        <strain evidence="3">H143</strain>
    </source>
</reference>
<evidence type="ECO:0000256" key="1">
    <source>
        <dbReference type="SAM" id="MobiDB-lite"/>
    </source>
</evidence>
<name>C6HH67_AJECH</name>
<organism evidence="2 3">
    <name type="scientific">Ajellomyces capsulatus (strain H143)</name>
    <name type="common">Darling's disease fungus</name>
    <name type="synonym">Histoplasma capsulatum</name>
    <dbReference type="NCBI Taxonomy" id="544712"/>
    <lineage>
        <taxon>Eukaryota</taxon>
        <taxon>Fungi</taxon>
        <taxon>Dikarya</taxon>
        <taxon>Ascomycota</taxon>
        <taxon>Pezizomycotina</taxon>
        <taxon>Eurotiomycetes</taxon>
        <taxon>Eurotiomycetidae</taxon>
        <taxon>Onygenales</taxon>
        <taxon>Ajellomycetaceae</taxon>
        <taxon>Histoplasma</taxon>
    </lineage>
</organism>
<protein>
    <submittedName>
        <fullName evidence="2">Uncharacterized protein</fullName>
    </submittedName>
</protein>
<feature type="compositionally biased region" description="Basic residues" evidence="1">
    <location>
        <begin position="474"/>
        <end position="485"/>
    </location>
</feature>
<proteinExistence type="predicted"/>
<dbReference type="AlphaFoldDB" id="C6HH67"/>
<evidence type="ECO:0000313" key="2">
    <source>
        <dbReference type="EMBL" id="EER40151.1"/>
    </source>
</evidence>
<feature type="compositionally biased region" description="Basic residues" evidence="1">
    <location>
        <begin position="546"/>
        <end position="555"/>
    </location>
</feature>
<feature type="region of interest" description="Disordered" evidence="1">
    <location>
        <begin position="287"/>
        <end position="337"/>
    </location>
</feature>
<dbReference type="VEuPathDB" id="FungiDB:HCDG_05548"/>
<dbReference type="HOGENOM" id="CLU_039518_0_0_1"/>